<gene>
    <name evidence="1" type="ORF">AVEN_241383_1</name>
</gene>
<organism evidence="1 2">
    <name type="scientific">Araneus ventricosus</name>
    <name type="common">Orbweaver spider</name>
    <name type="synonym">Epeira ventricosa</name>
    <dbReference type="NCBI Taxonomy" id="182803"/>
    <lineage>
        <taxon>Eukaryota</taxon>
        <taxon>Metazoa</taxon>
        <taxon>Ecdysozoa</taxon>
        <taxon>Arthropoda</taxon>
        <taxon>Chelicerata</taxon>
        <taxon>Arachnida</taxon>
        <taxon>Araneae</taxon>
        <taxon>Araneomorphae</taxon>
        <taxon>Entelegynae</taxon>
        <taxon>Araneoidea</taxon>
        <taxon>Araneidae</taxon>
        <taxon>Araneus</taxon>
    </lineage>
</organism>
<dbReference type="EMBL" id="BGPR01007028">
    <property type="protein sequence ID" value="GBN23691.1"/>
    <property type="molecule type" value="Genomic_DNA"/>
</dbReference>
<protein>
    <submittedName>
        <fullName evidence="1">Uncharacterized protein</fullName>
    </submittedName>
</protein>
<name>A0A4Y2M9D0_ARAVE</name>
<proteinExistence type="predicted"/>
<comment type="caution">
    <text evidence="1">The sequence shown here is derived from an EMBL/GenBank/DDBJ whole genome shotgun (WGS) entry which is preliminary data.</text>
</comment>
<accession>A0A4Y2M9D0</accession>
<reference evidence="1 2" key="1">
    <citation type="journal article" date="2019" name="Sci. Rep.">
        <title>Orb-weaving spider Araneus ventricosus genome elucidates the spidroin gene catalogue.</title>
        <authorList>
            <person name="Kono N."/>
            <person name="Nakamura H."/>
            <person name="Ohtoshi R."/>
            <person name="Moran D.A.P."/>
            <person name="Shinohara A."/>
            <person name="Yoshida Y."/>
            <person name="Fujiwara M."/>
            <person name="Mori M."/>
            <person name="Tomita M."/>
            <person name="Arakawa K."/>
        </authorList>
    </citation>
    <scope>NUCLEOTIDE SEQUENCE [LARGE SCALE GENOMIC DNA]</scope>
</reference>
<dbReference type="AlphaFoldDB" id="A0A4Y2M9D0"/>
<evidence type="ECO:0000313" key="2">
    <source>
        <dbReference type="Proteomes" id="UP000499080"/>
    </source>
</evidence>
<dbReference type="Proteomes" id="UP000499080">
    <property type="component" value="Unassembled WGS sequence"/>
</dbReference>
<sequence>MAITSPSTNPSHRRWEGFVSGRWLRGRGGRWSKMGLTQSQDQYYTFRGSENSPSYRATSHPHISGDHVAGTKAYTTKRTTLDNNKRFSKCDKIAHIKFSRFPGDADLTKKVDATEGSSVCSLVHRDKERSPSATKLTDTEWKATTVPTNYSGLVYVIYRNRLDLRSLLKFTFLGPTFISLLSASQSLASSHVCDNCRTVQKAAPCLMLLRQQKYANSTRCSQVVTLCCLTVVVRREPVLSVWYGRQNFHQKGAGSRGVTNRGSLNVILLVDKRIHPYLVLNYSKSVIRITMNHDQLKAKDC</sequence>
<evidence type="ECO:0000313" key="1">
    <source>
        <dbReference type="EMBL" id="GBN23691.1"/>
    </source>
</evidence>
<keyword evidence="2" id="KW-1185">Reference proteome</keyword>